<evidence type="ECO:0000256" key="1">
    <source>
        <dbReference type="SAM" id="MobiDB-lite"/>
    </source>
</evidence>
<name>A0A6A3UAB3_9STRA</name>
<gene>
    <name evidence="2" type="ORF">PF006_g7754</name>
</gene>
<comment type="caution">
    <text evidence="2">The sequence shown here is derived from an EMBL/GenBank/DDBJ whole genome shotgun (WGS) entry which is preliminary data.</text>
</comment>
<dbReference type="Proteomes" id="UP000440732">
    <property type="component" value="Unassembled WGS sequence"/>
</dbReference>
<evidence type="ECO:0000313" key="2">
    <source>
        <dbReference type="EMBL" id="KAE9147565.1"/>
    </source>
</evidence>
<dbReference type="EMBL" id="QXGA01000340">
    <property type="protein sequence ID" value="KAE9147565.1"/>
    <property type="molecule type" value="Genomic_DNA"/>
</dbReference>
<dbReference type="AlphaFoldDB" id="A0A6A3UAB3"/>
<feature type="region of interest" description="Disordered" evidence="1">
    <location>
        <begin position="43"/>
        <end position="64"/>
    </location>
</feature>
<accession>A0A6A3UAB3</accession>
<organism evidence="2 3">
    <name type="scientific">Phytophthora fragariae</name>
    <dbReference type="NCBI Taxonomy" id="53985"/>
    <lineage>
        <taxon>Eukaryota</taxon>
        <taxon>Sar</taxon>
        <taxon>Stramenopiles</taxon>
        <taxon>Oomycota</taxon>
        <taxon>Peronosporomycetes</taxon>
        <taxon>Peronosporales</taxon>
        <taxon>Peronosporaceae</taxon>
        <taxon>Phytophthora</taxon>
    </lineage>
</organism>
<proteinExistence type="predicted"/>
<evidence type="ECO:0000313" key="3">
    <source>
        <dbReference type="Proteomes" id="UP000440732"/>
    </source>
</evidence>
<protein>
    <submittedName>
        <fullName evidence="2">Uncharacterized protein</fullName>
    </submittedName>
</protein>
<sequence>MPRFVRLLLRPTSLHQQCFDAQPLRRLVCLLSCEPGLLDPVADPLHTTPRSSLPLDKSASTADSSVPAIPHPSAAFAVCIATVAVSAASTVAVTSGADLALGVAASRPSAASVVSDSTAGRSASTVGSIMSTSDIAAVRDVDPTPVIVAAVLSVVANSRLVISMGAVTDVALSEASGSVMGVSTCIGTSGTASISRFVACVATDANTATVAGARVADSPDATTLIAPDVSALLKLYALLPPPLL</sequence>
<reference evidence="2 3" key="1">
    <citation type="submission" date="2018-08" db="EMBL/GenBank/DDBJ databases">
        <title>Genomic investigation of the strawberry pathogen Phytophthora fragariae indicates pathogenicity is determined by transcriptional variation in three key races.</title>
        <authorList>
            <person name="Adams T.M."/>
            <person name="Armitage A.D."/>
            <person name="Sobczyk M.K."/>
            <person name="Bates H.J."/>
            <person name="Dunwell J.M."/>
            <person name="Nellist C.F."/>
            <person name="Harrison R.J."/>
        </authorList>
    </citation>
    <scope>NUCLEOTIDE SEQUENCE [LARGE SCALE GENOMIC DNA]</scope>
    <source>
        <strain evidence="2 3">NOV-5</strain>
    </source>
</reference>